<evidence type="ECO:0000256" key="1">
    <source>
        <dbReference type="SAM" id="Phobius"/>
    </source>
</evidence>
<accession>A0A191WHX1</accession>
<name>A0A191WHX1_9MICO</name>
<proteinExistence type="predicted"/>
<dbReference type="STRING" id="453304.ATC03_15455"/>
<sequence>MTARTARSLRSAASDDRGAALLTVVGISLVMLLLIAIGASYSLSGIRKAATDAAASAALAAAYAGADEFTSRLSNDARYSRFGNPASPFTIANGSTGGVTLPTGVDANPAFNVTAGAAWASIPVPPPSTSRAFFRYEVDNSQYDRTGVIRVRSTGKVDSTTRSVIVNIKQKGFINYLYFTDLESTDPVINSSCNTAYDYVTNHSTGCHVQFGSSDWLHGPIHSNDTFKICSAKFDGAITTGDQRATNWDNAGCSTAPTFGGGAPVSVAPMPMPPTNTALANEARADMPDTVPRPGCMYTGPTKITFLSAGSARIVSPLTKYTQPAATVGASRNPAGCGSPGIGPGQLGYPGGSTAADPPGALVSTVGVPLDHNLIWVQTVPTNTADPNYRSMASGLPSTFQCLAAAAARSATSFPSRPATSAQPAGWAFGSAANLIRYPLATEITPTTESSVAPSYSCSNGDVYVEGTLKGAITVAAANFVYLTGNLRYTSADDDILGIIGQNAVWVWDPRTCTAVTRTDAPAGTFPGTSGCGKSTTSEDRRFDAAILSVAHTFMLQSFDSGSRGDLTVFGSIAQKFRGPVGNTSGAGYDKDYWYDERFRQIAPPKFLAPTSTTYGVTQYASTAPAFTSTGAPN</sequence>
<feature type="transmembrane region" description="Helical" evidence="1">
    <location>
        <begin position="20"/>
        <end position="41"/>
    </location>
</feature>
<keyword evidence="1" id="KW-0812">Transmembrane</keyword>
<reference evidence="3" key="2">
    <citation type="submission" date="2016-01" db="EMBL/GenBank/DDBJ databases">
        <title>Complete genome sequence of Agromyces aureus AR33T and comparison with related organisms.</title>
        <authorList>
            <person name="Corretto E."/>
            <person name="Antonielli L."/>
            <person name="Sessitsch A."/>
            <person name="Brader G."/>
        </authorList>
    </citation>
    <scope>NUCLEOTIDE SEQUENCE [LARGE SCALE GENOMIC DNA]</scope>
    <source>
        <strain evidence="3">AR33</strain>
    </source>
</reference>
<dbReference type="EMBL" id="CP013979">
    <property type="protein sequence ID" value="ANJ27905.1"/>
    <property type="molecule type" value="Genomic_DNA"/>
</dbReference>
<dbReference type="OrthoDB" id="36432at2"/>
<keyword evidence="1" id="KW-1133">Transmembrane helix</keyword>
<protein>
    <submittedName>
        <fullName evidence="2">Uncharacterized protein</fullName>
    </submittedName>
</protein>
<dbReference type="AlphaFoldDB" id="A0A191WHX1"/>
<evidence type="ECO:0000313" key="2">
    <source>
        <dbReference type="EMBL" id="ANJ27905.1"/>
    </source>
</evidence>
<organism evidence="2 3">
    <name type="scientific">Agromyces aureus</name>
    <dbReference type="NCBI Taxonomy" id="453304"/>
    <lineage>
        <taxon>Bacteria</taxon>
        <taxon>Bacillati</taxon>
        <taxon>Actinomycetota</taxon>
        <taxon>Actinomycetes</taxon>
        <taxon>Micrococcales</taxon>
        <taxon>Microbacteriaceae</taxon>
        <taxon>Agromyces</taxon>
    </lineage>
</organism>
<dbReference type="RefSeq" id="WP_067878991.1">
    <property type="nucleotide sequence ID" value="NZ_CP013979.1"/>
</dbReference>
<gene>
    <name evidence="2" type="ORF">ATC03_15455</name>
</gene>
<evidence type="ECO:0000313" key="3">
    <source>
        <dbReference type="Proteomes" id="UP000078437"/>
    </source>
</evidence>
<keyword evidence="3" id="KW-1185">Reference proteome</keyword>
<reference evidence="2 3" key="1">
    <citation type="journal article" date="2016" name="Int. J. Syst. Evol. Microbiol.">
        <title>Agromyces aureus sp. nov., isolated from the rhizosphere of Salix caprea L. grown in a heavy-metal-contaminated soil.</title>
        <authorList>
            <person name="Corretto E."/>
            <person name="Antonielli L."/>
            <person name="Sessitsch A."/>
            <person name="Compant S."/>
            <person name="Gorfer M."/>
            <person name="Kuffner M."/>
            <person name="Brader G."/>
        </authorList>
    </citation>
    <scope>NUCLEOTIDE SEQUENCE [LARGE SCALE GENOMIC DNA]</scope>
    <source>
        <strain evidence="2 3">AR33</strain>
    </source>
</reference>
<dbReference type="KEGG" id="agy:ATC03_15455"/>
<keyword evidence="1" id="KW-0472">Membrane</keyword>
<dbReference type="Proteomes" id="UP000078437">
    <property type="component" value="Chromosome"/>
</dbReference>